<evidence type="ECO:0000256" key="1">
    <source>
        <dbReference type="SAM" id="MobiDB-lite"/>
    </source>
</evidence>
<gene>
    <name evidence="2" type="ORF">HF992_00570</name>
</gene>
<dbReference type="EMBL" id="JAAXPR010000001">
    <property type="protein sequence ID" value="NKZ19360.1"/>
    <property type="molecule type" value="Genomic_DNA"/>
</dbReference>
<feature type="region of interest" description="Disordered" evidence="1">
    <location>
        <begin position="697"/>
        <end position="774"/>
    </location>
</feature>
<feature type="compositionally biased region" description="Basic and acidic residues" evidence="1">
    <location>
        <begin position="728"/>
        <end position="747"/>
    </location>
</feature>
<organism evidence="2 3">
    <name type="scientific">Streptococcus ovuberis</name>
    <dbReference type="NCBI Taxonomy" id="1936207"/>
    <lineage>
        <taxon>Bacteria</taxon>
        <taxon>Bacillati</taxon>
        <taxon>Bacillota</taxon>
        <taxon>Bacilli</taxon>
        <taxon>Lactobacillales</taxon>
        <taxon>Streptococcaceae</taxon>
        <taxon>Streptococcus</taxon>
    </lineage>
</organism>
<accession>A0A7X6MVX8</accession>
<feature type="region of interest" description="Disordered" evidence="1">
    <location>
        <begin position="459"/>
        <end position="520"/>
    </location>
</feature>
<feature type="compositionally biased region" description="Polar residues" evidence="1">
    <location>
        <begin position="460"/>
        <end position="471"/>
    </location>
</feature>
<dbReference type="RefSeq" id="WP_168548125.1">
    <property type="nucleotide sequence ID" value="NZ_JAAXPR010000001.1"/>
</dbReference>
<evidence type="ECO:0008006" key="4">
    <source>
        <dbReference type="Google" id="ProtNLM"/>
    </source>
</evidence>
<feature type="compositionally biased region" description="Polar residues" evidence="1">
    <location>
        <begin position="489"/>
        <end position="499"/>
    </location>
</feature>
<evidence type="ECO:0000313" key="3">
    <source>
        <dbReference type="Proteomes" id="UP000522720"/>
    </source>
</evidence>
<feature type="compositionally biased region" description="Basic and acidic residues" evidence="1">
    <location>
        <begin position="704"/>
        <end position="721"/>
    </location>
</feature>
<protein>
    <recommendedName>
        <fullName evidence="4">Histidine triad protein</fullName>
    </recommendedName>
</protein>
<dbReference type="AlphaFoldDB" id="A0A7X6MVX8"/>
<sequence>MELPVEQIVPLTSNGKVIGFEYPHEDHFHTILISNDEMEKPEHHLEEEKELKAHVRKLYGLLKGTPVSIKNGLVTFAIPHPHQPYDPAIDYYSDEPDPRFDAGHVHPYAVALDRIEIPKKTGNPELDYENELLAFSKLSGIPVSRVKVEQDKFFVLPGHDHDHYINILNAEKGLKAYKENSLPEIKPHLAVGDFSKETVEAELDRIQELAKATFDPESLDYRRVLRVLDQQRSDIDSGSRSSTQAYLEALKDFEKRHILKETPDVSSEMAENPLEERYNQLSDQIKKLGDKTLKSYGSESSTLIERLKSATISENLTDMDQIDHYLKAIARTEAAPNDHLPRVAYMDYFLRHVDSEFLPTDLRETVAEKILVLRKDERNQTFRTQLEELVNLKNQVKQAIEQAQKQPVELKSSYEDVNRAKYDLVGHVNHWANIFHYAITNEEKADGLDRNLQVIPAIQPETTPNEHQPVTTEEIPETPQTDKEDTPKTPDNPSIPSPNDTEKENDSQTPPSTEERQAKLTSWLNKQTSEVIRDYNIDQKIWLEALNQKDEAILDRYHSYSSAIDRIESQKNDIGARTAHIDYFLRHIEGDYLDHPLRQSVANKLIQIHTGDSWDYKKSLAETVDLKNKVKSAQMAAKTYELLDSPAYQQYMTEKEDLVSWVNLRRDHFIKRHLITEEELKEGFDQEIVYEVAKTPAKPAEASLSEKDLEQPVEESGKSEETVPVEPVENKDTQPDELIENRHHLEETVPDTDDSETRAEISEDKQDEAEGEGI</sequence>
<name>A0A7X6MVX8_9STRE</name>
<feature type="compositionally biased region" description="Acidic residues" evidence="1">
    <location>
        <begin position="765"/>
        <end position="774"/>
    </location>
</feature>
<reference evidence="2 3" key="1">
    <citation type="submission" date="2020-04" db="EMBL/GenBank/DDBJ databases">
        <title>MicrobeNet Type strains.</title>
        <authorList>
            <person name="Nicholson A.C."/>
        </authorList>
    </citation>
    <scope>NUCLEOTIDE SEQUENCE [LARGE SCALE GENOMIC DNA]</scope>
    <source>
        <strain evidence="2 3">CCUG 69612</strain>
    </source>
</reference>
<feature type="compositionally biased region" description="Basic and acidic residues" evidence="1">
    <location>
        <begin position="755"/>
        <end position="764"/>
    </location>
</feature>
<keyword evidence="3" id="KW-1185">Reference proteome</keyword>
<comment type="caution">
    <text evidence="2">The sequence shown here is derived from an EMBL/GenBank/DDBJ whole genome shotgun (WGS) entry which is preliminary data.</text>
</comment>
<evidence type="ECO:0000313" key="2">
    <source>
        <dbReference type="EMBL" id="NKZ19360.1"/>
    </source>
</evidence>
<dbReference type="Proteomes" id="UP000522720">
    <property type="component" value="Unassembled WGS sequence"/>
</dbReference>
<proteinExistence type="predicted"/>